<dbReference type="Pfam" id="PF01757">
    <property type="entry name" value="Acyl_transf_3"/>
    <property type="match status" value="1"/>
</dbReference>
<feature type="transmembrane region" description="Helical" evidence="1">
    <location>
        <begin position="240"/>
        <end position="259"/>
    </location>
</feature>
<evidence type="ECO:0000256" key="1">
    <source>
        <dbReference type="SAM" id="Phobius"/>
    </source>
</evidence>
<feature type="domain" description="Acyltransferase 3" evidence="2">
    <location>
        <begin position="23"/>
        <end position="257"/>
    </location>
</feature>
<dbReference type="InterPro" id="IPR002656">
    <property type="entry name" value="Acyl_transf_3_dom"/>
</dbReference>
<evidence type="ECO:0000313" key="3">
    <source>
        <dbReference type="EMBL" id="CAA9294203.1"/>
    </source>
</evidence>
<dbReference type="GO" id="GO:0009103">
    <property type="term" value="P:lipopolysaccharide biosynthetic process"/>
    <property type="evidence" value="ECO:0007669"/>
    <property type="project" value="TreeGrafter"/>
</dbReference>
<keyword evidence="1" id="KW-1133">Transmembrane helix</keyword>
<dbReference type="GO" id="GO:0016747">
    <property type="term" value="F:acyltransferase activity, transferring groups other than amino-acyl groups"/>
    <property type="evidence" value="ECO:0007669"/>
    <property type="project" value="InterPro"/>
</dbReference>
<sequence>MTHRAPGRADSRPGPARPGFRPDVEGMRAVAVLAVLAHHAGVGAAAGGFVGVDVFFVLSGFLITGLLWSELAGTGRVRLAAFWARRARRLLPAAALVLACTAAASVVLLPPLRARAAVGDTLAAGLYAANYRFAALRTDYLTADAPPSPVQHFWSLAVEEQFYLLWPVLLLLVAARSRSRVRAAGLLVLLGAGSLALSLVLTRVSQPWAFFSLPTRAWELAAGGLVALAVPVLRRLPAAVAGPLGWLGLAAVLAAVLRLDPGTPFPGTAA</sequence>
<dbReference type="PANTHER" id="PTHR23028">
    <property type="entry name" value="ACETYLTRANSFERASE"/>
    <property type="match status" value="1"/>
</dbReference>
<evidence type="ECO:0000259" key="2">
    <source>
        <dbReference type="Pfam" id="PF01757"/>
    </source>
</evidence>
<feature type="non-terminal residue" evidence="3">
    <location>
        <position position="270"/>
    </location>
</feature>
<reference evidence="3" key="1">
    <citation type="submission" date="2020-02" db="EMBL/GenBank/DDBJ databases">
        <authorList>
            <person name="Meier V. D."/>
        </authorList>
    </citation>
    <scope>NUCLEOTIDE SEQUENCE</scope>
    <source>
        <strain evidence="3">AVDCRST_MAG41</strain>
    </source>
</reference>
<gene>
    <name evidence="3" type="ORF">AVDCRST_MAG41-4693</name>
</gene>
<organism evidence="3">
    <name type="scientific">uncultured Mycobacteriales bacterium</name>
    <dbReference type="NCBI Taxonomy" id="581187"/>
    <lineage>
        <taxon>Bacteria</taxon>
        <taxon>Bacillati</taxon>
        <taxon>Actinomycetota</taxon>
        <taxon>Actinomycetes</taxon>
        <taxon>Mycobacteriales</taxon>
        <taxon>environmental samples</taxon>
    </lineage>
</organism>
<feature type="transmembrane region" description="Helical" evidence="1">
    <location>
        <begin position="153"/>
        <end position="174"/>
    </location>
</feature>
<dbReference type="InterPro" id="IPR050879">
    <property type="entry name" value="Acyltransferase_3"/>
</dbReference>
<dbReference type="AlphaFoldDB" id="A0A6J4K3U2"/>
<keyword evidence="1" id="KW-0472">Membrane</keyword>
<accession>A0A6J4K3U2</accession>
<feature type="transmembrane region" description="Helical" evidence="1">
    <location>
        <begin position="45"/>
        <end position="69"/>
    </location>
</feature>
<protein>
    <submittedName>
        <fullName evidence="3">O-antigen acetylase</fullName>
    </submittedName>
</protein>
<dbReference type="PANTHER" id="PTHR23028:SF53">
    <property type="entry name" value="ACYL_TRANSF_3 DOMAIN-CONTAINING PROTEIN"/>
    <property type="match status" value="1"/>
</dbReference>
<feature type="transmembrane region" description="Helical" evidence="1">
    <location>
        <begin position="217"/>
        <end position="233"/>
    </location>
</feature>
<feature type="transmembrane region" description="Helical" evidence="1">
    <location>
        <begin position="186"/>
        <end position="205"/>
    </location>
</feature>
<name>A0A6J4K3U2_9ACTN</name>
<feature type="transmembrane region" description="Helical" evidence="1">
    <location>
        <begin position="90"/>
        <end position="109"/>
    </location>
</feature>
<dbReference type="EMBL" id="CADCTP010000459">
    <property type="protein sequence ID" value="CAA9294203.1"/>
    <property type="molecule type" value="Genomic_DNA"/>
</dbReference>
<proteinExistence type="predicted"/>
<keyword evidence="1" id="KW-0812">Transmembrane</keyword>
<dbReference type="GO" id="GO:0016020">
    <property type="term" value="C:membrane"/>
    <property type="evidence" value="ECO:0007669"/>
    <property type="project" value="TreeGrafter"/>
</dbReference>